<dbReference type="CDD" id="cd00685">
    <property type="entry name" value="Trans_IPPS_HT"/>
    <property type="match status" value="1"/>
</dbReference>
<dbReference type="KEGG" id="fax:FUAX_09140"/>
<evidence type="ECO:0000256" key="5">
    <source>
        <dbReference type="ARBA" id="ARBA00022842"/>
    </source>
</evidence>
<protein>
    <submittedName>
        <fullName evidence="8">Isoprenyl synthetase</fullName>
    </submittedName>
</protein>
<dbReference type="InterPro" id="IPR000092">
    <property type="entry name" value="Polyprenyl_synt"/>
</dbReference>
<dbReference type="AlphaFoldDB" id="A0AAU9CSV9"/>
<keyword evidence="3 7" id="KW-0808">Transferase</keyword>
<dbReference type="Pfam" id="PF00348">
    <property type="entry name" value="polyprenyl_synt"/>
    <property type="match status" value="1"/>
</dbReference>
<accession>A0AAU9CSV9</accession>
<proteinExistence type="inferred from homology"/>
<dbReference type="GO" id="GO:0008299">
    <property type="term" value="P:isoprenoid biosynthetic process"/>
    <property type="evidence" value="ECO:0007669"/>
    <property type="project" value="UniProtKB-KW"/>
</dbReference>
<sequence>MDTKKCIEEINEAIEATRFGENPVELYEPIRYIMKLGGKRLRPLTALLAYSLFKDDYKTALRPALGVEVFHNFTLVHDDIMDNAPLRRGKATIHEKWDQNVAILSGDVMMIRVYNFFLETAPDLMPRVIRSFNDMAVEVCEGQQKDMNFESRDDVSAEEYIDMIRQKTAVLLGFCAELGATLAYADEKDIQLLQEFGVKAGLGFQIKDDLLDVYGDATKFGKKVGGDIVENKKTYLLIKALETAQGEDAEELRRWVSATEFDETEKVKAVTAIYDRLGVREATEKLMNDYFAESLEAFDRISVAKEKGATFRAFAENLINRDR</sequence>
<dbReference type="EMBL" id="AP025314">
    <property type="protein sequence ID" value="BDD08482.1"/>
    <property type="molecule type" value="Genomic_DNA"/>
</dbReference>
<gene>
    <name evidence="8" type="ORF">FUAX_09140</name>
</gene>
<organism evidence="8 9">
    <name type="scientific">Fulvitalea axinellae</name>
    <dbReference type="NCBI Taxonomy" id="1182444"/>
    <lineage>
        <taxon>Bacteria</taxon>
        <taxon>Pseudomonadati</taxon>
        <taxon>Bacteroidota</taxon>
        <taxon>Cytophagia</taxon>
        <taxon>Cytophagales</taxon>
        <taxon>Persicobacteraceae</taxon>
        <taxon>Fulvitalea</taxon>
    </lineage>
</organism>
<keyword evidence="6" id="KW-0414">Isoprene biosynthesis</keyword>
<evidence type="ECO:0000256" key="6">
    <source>
        <dbReference type="ARBA" id="ARBA00023229"/>
    </source>
</evidence>
<reference evidence="8 9" key="1">
    <citation type="submission" date="2021-12" db="EMBL/GenBank/DDBJ databases">
        <title>Genome sequencing of bacteria with rrn-lacking chromosome and rrn-plasmid.</title>
        <authorList>
            <person name="Anda M."/>
            <person name="Iwasaki W."/>
        </authorList>
    </citation>
    <scope>NUCLEOTIDE SEQUENCE [LARGE SCALE GENOMIC DNA]</scope>
    <source>
        <strain evidence="8 9">DSM 100852</strain>
    </source>
</reference>
<evidence type="ECO:0000256" key="7">
    <source>
        <dbReference type="RuleBase" id="RU004466"/>
    </source>
</evidence>
<dbReference type="PROSITE" id="PS00723">
    <property type="entry name" value="POLYPRENYL_SYNTHASE_1"/>
    <property type="match status" value="1"/>
</dbReference>
<dbReference type="PANTHER" id="PTHR43281">
    <property type="entry name" value="FARNESYL DIPHOSPHATE SYNTHASE"/>
    <property type="match status" value="1"/>
</dbReference>
<dbReference type="InterPro" id="IPR008949">
    <property type="entry name" value="Isoprenoid_synthase_dom_sf"/>
</dbReference>
<dbReference type="InterPro" id="IPR033749">
    <property type="entry name" value="Polyprenyl_synt_CS"/>
</dbReference>
<comment type="similarity">
    <text evidence="2 7">Belongs to the FPP/GGPP synthase family.</text>
</comment>
<keyword evidence="5" id="KW-0460">Magnesium</keyword>
<dbReference type="SFLD" id="SFLDG01017">
    <property type="entry name" value="Polyprenyl_Transferase_Like"/>
    <property type="match status" value="1"/>
</dbReference>
<evidence type="ECO:0000256" key="1">
    <source>
        <dbReference type="ARBA" id="ARBA00001946"/>
    </source>
</evidence>
<name>A0AAU9CSV9_9BACT</name>
<dbReference type="SFLD" id="SFLDS00005">
    <property type="entry name" value="Isoprenoid_Synthase_Type_I"/>
    <property type="match status" value="1"/>
</dbReference>
<dbReference type="SUPFAM" id="SSF48576">
    <property type="entry name" value="Terpenoid synthases"/>
    <property type="match status" value="1"/>
</dbReference>
<evidence type="ECO:0000313" key="9">
    <source>
        <dbReference type="Proteomes" id="UP001348817"/>
    </source>
</evidence>
<evidence type="ECO:0000256" key="4">
    <source>
        <dbReference type="ARBA" id="ARBA00022723"/>
    </source>
</evidence>
<dbReference type="Gene3D" id="1.10.600.10">
    <property type="entry name" value="Farnesyl Diphosphate Synthase"/>
    <property type="match status" value="1"/>
</dbReference>
<dbReference type="PANTHER" id="PTHR43281:SF1">
    <property type="entry name" value="FARNESYL DIPHOSPHATE SYNTHASE"/>
    <property type="match status" value="1"/>
</dbReference>
<dbReference type="GO" id="GO:0046872">
    <property type="term" value="F:metal ion binding"/>
    <property type="evidence" value="ECO:0007669"/>
    <property type="project" value="UniProtKB-KW"/>
</dbReference>
<dbReference type="Proteomes" id="UP001348817">
    <property type="component" value="Chromosome"/>
</dbReference>
<evidence type="ECO:0000256" key="3">
    <source>
        <dbReference type="ARBA" id="ARBA00022679"/>
    </source>
</evidence>
<comment type="cofactor">
    <cofactor evidence="1">
        <name>Mg(2+)</name>
        <dbReference type="ChEBI" id="CHEBI:18420"/>
    </cofactor>
</comment>
<keyword evidence="4" id="KW-0479">Metal-binding</keyword>
<evidence type="ECO:0000313" key="8">
    <source>
        <dbReference type="EMBL" id="BDD08482.1"/>
    </source>
</evidence>
<evidence type="ECO:0000256" key="2">
    <source>
        <dbReference type="ARBA" id="ARBA00006706"/>
    </source>
</evidence>
<dbReference type="RefSeq" id="WP_338393740.1">
    <property type="nucleotide sequence ID" value="NZ_AP025314.1"/>
</dbReference>
<dbReference type="GO" id="GO:0004659">
    <property type="term" value="F:prenyltransferase activity"/>
    <property type="evidence" value="ECO:0007669"/>
    <property type="project" value="InterPro"/>
</dbReference>
<keyword evidence="9" id="KW-1185">Reference proteome</keyword>